<reference evidence="2" key="2">
    <citation type="submission" date="2020-09" db="EMBL/GenBank/DDBJ databases">
        <authorList>
            <person name="Sun Q."/>
            <person name="Ohkuma M."/>
        </authorList>
    </citation>
    <scope>NUCLEOTIDE SEQUENCE</scope>
    <source>
        <strain evidence="2">JCM 16108</strain>
    </source>
</reference>
<evidence type="ECO:0000313" key="3">
    <source>
        <dbReference type="EMBL" id="MBP1953606.1"/>
    </source>
</evidence>
<keyword evidence="1" id="KW-0812">Transmembrane</keyword>
<accession>A0A830FRC2</accession>
<reference evidence="2" key="1">
    <citation type="journal article" date="2014" name="Int. J. Syst. Evol. Microbiol.">
        <title>Complete genome sequence of Corynebacterium casei LMG S-19264T (=DSM 44701T), isolated from a smear-ripened cheese.</title>
        <authorList>
            <consortium name="US DOE Joint Genome Institute (JGI-PGF)"/>
            <person name="Walter F."/>
            <person name="Albersmeier A."/>
            <person name="Kalinowski J."/>
            <person name="Ruckert C."/>
        </authorList>
    </citation>
    <scope>NUCLEOTIDE SEQUENCE</scope>
    <source>
        <strain evidence="2">JCM 16108</strain>
    </source>
</reference>
<keyword evidence="1" id="KW-1133">Transmembrane helix</keyword>
<dbReference type="Proteomes" id="UP000614609">
    <property type="component" value="Unassembled WGS sequence"/>
</dbReference>
<dbReference type="Proteomes" id="UP000765891">
    <property type="component" value="Unassembled WGS sequence"/>
</dbReference>
<reference evidence="3" key="3">
    <citation type="submission" date="2021-03" db="EMBL/GenBank/DDBJ databases">
        <title>Genomic Encyclopedia of Type Strains, Phase IV (KMG-IV): sequencing the most valuable type-strain genomes for metagenomic binning, comparative biology and taxonomic classification.</title>
        <authorList>
            <person name="Goeker M."/>
        </authorList>
    </citation>
    <scope>NUCLEOTIDE SEQUENCE</scope>
    <source>
        <strain evidence="3">DSM 22443</strain>
    </source>
</reference>
<sequence>MSRHERSTRSFSINVGAGGIVIAAIVLLLYVMANPSFRDNVPIALAPFAFGAACGVAAYLACEIVRR</sequence>
<dbReference type="EMBL" id="BMOO01000003">
    <property type="protein sequence ID" value="GGM63978.1"/>
    <property type="molecule type" value="Genomic_DNA"/>
</dbReference>
<evidence type="ECO:0000313" key="2">
    <source>
        <dbReference type="EMBL" id="GGM63978.1"/>
    </source>
</evidence>
<feature type="transmembrane region" description="Helical" evidence="1">
    <location>
        <begin position="12"/>
        <end position="31"/>
    </location>
</feature>
<gene>
    <name evidence="2" type="ORF">GCM10009017_12570</name>
    <name evidence="3" type="ORF">J2752_000487</name>
</gene>
<dbReference type="AlphaFoldDB" id="A0A830FRC2"/>
<dbReference type="EMBL" id="JAGGKO010000001">
    <property type="protein sequence ID" value="MBP1953606.1"/>
    <property type="molecule type" value="Genomic_DNA"/>
</dbReference>
<evidence type="ECO:0000256" key="1">
    <source>
        <dbReference type="SAM" id="Phobius"/>
    </source>
</evidence>
<evidence type="ECO:0000313" key="4">
    <source>
        <dbReference type="Proteomes" id="UP000614609"/>
    </source>
</evidence>
<proteinExistence type="predicted"/>
<name>A0A830FRC2_9EURY</name>
<keyword evidence="1" id="KW-0472">Membrane</keyword>
<organism evidence="2 4">
    <name type="scientific">Halarchaeum rubridurum</name>
    <dbReference type="NCBI Taxonomy" id="489911"/>
    <lineage>
        <taxon>Archaea</taxon>
        <taxon>Methanobacteriati</taxon>
        <taxon>Methanobacteriota</taxon>
        <taxon>Stenosarchaea group</taxon>
        <taxon>Halobacteria</taxon>
        <taxon>Halobacteriales</taxon>
        <taxon>Halobacteriaceae</taxon>
    </lineage>
</organism>
<dbReference type="RefSeq" id="WP_188871033.1">
    <property type="nucleotide sequence ID" value="NZ_BMOO01000003.1"/>
</dbReference>
<feature type="transmembrane region" description="Helical" evidence="1">
    <location>
        <begin position="43"/>
        <end position="62"/>
    </location>
</feature>
<protein>
    <submittedName>
        <fullName evidence="3">Cobalamin synthase</fullName>
    </submittedName>
</protein>
<comment type="caution">
    <text evidence="2">The sequence shown here is derived from an EMBL/GenBank/DDBJ whole genome shotgun (WGS) entry which is preliminary data.</text>
</comment>
<keyword evidence="4" id="KW-1185">Reference proteome</keyword>